<dbReference type="InterPro" id="IPR005312">
    <property type="entry name" value="DUF1759"/>
</dbReference>
<evidence type="ECO:0000256" key="1">
    <source>
        <dbReference type="SAM" id="MobiDB-lite"/>
    </source>
</evidence>
<dbReference type="AlphaFoldDB" id="A0A6V7JX19"/>
<dbReference type="PANTHER" id="PTHR22954">
    <property type="entry name" value="RETROVIRAL PROTEASE-RELATED"/>
    <property type="match status" value="1"/>
</dbReference>
<reference evidence="2" key="1">
    <citation type="submission" date="2020-07" db="EMBL/GenBank/DDBJ databases">
        <authorList>
            <person name="Ferguson B K."/>
        </authorList>
    </citation>
    <scope>NUCLEOTIDE SEQUENCE</scope>
    <source>
        <strain evidence="2">L06</strain>
    </source>
</reference>
<proteinExistence type="predicted"/>
<evidence type="ECO:0000313" key="2">
    <source>
        <dbReference type="EMBL" id="CAD1554756.1"/>
    </source>
</evidence>
<feature type="region of interest" description="Disordered" evidence="1">
    <location>
        <begin position="99"/>
        <end position="119"/>
    </location>
</feature>
<dbReference type="Pfam" id="PF03564">
    <property type="entry name" value="DUF1759"/>
    <property type="match status" value="1"/>
</dbReference>
<sequence length="209" mass="24893">MANGNFVQIKTLLRKTQYSKGQTTNVLSFIALYKNRDPLDGKLQDRRNKYNDRFKELENVFTQLEELDPENEHHTIDLKDTLEADYNNNLAEFERLINSARKESNSENSSTTNSERVKMRKVKLPEAELPKFNGEIENWLSWRAEFESLIHNREDLTAIDKMSYLRRYLTGPAYDKIKMMAITAENYRRAWRLITKTYFDERILFSRHL</sequence>
<organism evidence="2">
    <name type="scientific">Bracon brevicornis</name>
    <dbReference type="NCBI Taxonomy" id="1563983"/>
    <lineage>
        <taxon>Eukaryota</taxon>
        <taxon>Metazoa</taxon>
        <taxon>Ecdysozoa</taxon>
        <taxon>Arthropoda</taxon>
        <taxon>Hexapoda</taxon>
        <taxon>Insecta</taxon>
        <taxon>Pterygota</taxon>
        <taxon>Neoptera</taxon>
        <taxon>Endopterygota</taxon>
        <taxon>Hymenoptera</taxon>
        <taxon>Apocrita</taxon>
        <taxon>Ichneumonoidea</taxon>
        <taxon>Braconidae</taxon>
        <taxon>Braconinae</taxon>
        <taxon>Bracon</taxon>
    </lineage>
</organism>
<accession>A0A6V7JX19</accession>
<dbReference type="PANTHER" id="PTHR22954:SF3">
    <property type="entry name" value="PROTEIN CBG08539"/>
    <property type="match status" value="1"/>
</dbReference>
<gene>
    <name evidence="2" type="ORF">BBRV_LOCUS60103</name>
</gene>
<dbReference type="EMBL" id="CADCXW020000021">
    <property type="protein sequence ID" value="CAD1554756.1"/>
    <property type="molecule type" value="Genomic_DNA"/>
</dbReference>
<name>A0A6V7JX19_9HYME</name>
<protein>
    <submittedName>
        <fullName evidence="2">Uncharacterized protein</fullName>
    </submittedName>
</protein>